<comment type="caution">
    <text evidence="6">Lacks conserved residue(s) required for the propagation of feature annotation.</text>
</comment>
<evidence type="ECO:0000259" key="7">
    <source>
        <dbReference type="Pfam" id="PF00082"/>
    </source>
</evidence>
<evidence type="ECO:0000256" key="6">
    <source>
        <dbReference type="PROSITE-ProRule" id="PRU01240"/>
    </source>
</evidence>
<dbReference type="CDD" id="cd02120">
    <property type="entry name" value="PA_subtilisin_like"/>
    <property type="match status" value="1"/>
</dbReference>
<evidence type="ECO:0000259" key="8">
    <source>
        <dbReference type="Pfam" id="PF02225"/>
    </source>
</evidence>
<dbReference type="InterPro" id="IPR041469">
    <property type="entry name" value="Subtilisin-like_FN3"/>
</dbReference>
<evidence type="ECO:0000256" key="1">
    <source>
        <dbReference type="ARBA" id="ARBA00011073"/>
    </source>
</evidence>
<dbReference type="Gene3D" id="3.40.50.200">
    <property type="entry name" value="Peptidase S8/S53 domain"/>
    <property type="match status" value="2"/>
</dbReference>
<dbReference type="InterPro" id="IPR003137">
    <property type="entry name" value="PA_domain"/>
</dbReference>
<evidence type="ECO:0000313" key="11">
    <source>
        <dbReference type="Proteomes" id="UP001327560"/>
    </source>
</evidence>
<accession>A0AAQ3L276</accession>
<feature type="domain" description="PA" evidence="8">
    <location>
        <begin position="133"/>
        <end position="202"/>
    </location>
</feature>
<dbReference type="Pfam" id="PF02225">
    <property type="entry name" value="PA"/>
    <property type="match status" value="1"/>
</dbReference>
<protein>
    <submittedName>
        <fullName evidence="10">Subtilisin-like protease SBT5.3 isoform X4</fullName>
    </submittedName>
</protein>
<dbReference type="Gene3D" id="2.60.40.2310">
    <property type="match status" value="1"/>
</dbReference>
<dbReference type="InterPro" id="IPR023828">
    <property type="entry name" value="Peptidase_S8_Ser-AS"/>
</dbReference>
<dbReference type="InterPro" id="IPR036852">
    <property type="entry name" value="Peptidase_S8/S53_dom_sf"/>
</dbReference>
<keyword evidence="2 10" id="KW-0645">Protease</keyword>
<evidence type="ECO:0000256" key="2">
    <source>
        <dbReference type="ARBA" id="ARBA00022670"/>
    </source>
</evidence>
<dbReference type="PANTHER" id="PTHR10795">
    <property type="entry name" value="PROPROTEIN CONVERTASE SUBTILISIN/KEXIN"/>
    <property type="match status" value="1"/>
</dbReference>
<keyword evidence="5" id="KW-0720">Serine protease</keyword>
<dbReference type="PROSITE" id="PS51892">
    <property type="entry name" value="SUBTILASE"/>
    <property type="match status" value="1"/>
</dbReference>
<evidence type="ECO:0000256" key="4">
    <source>
        <dbReference type="ARBA" id="ARBA00022801"/>
    </source>
</evidence>
<dbReference type="EMBL" id="CP136898">
    <property type="protein sequence ID" value="WOL19204.1"/>
    <property type="molecule type" value="Genomic_DNA"/>
</dbReference>
<organism evidence="10 11">
    <name type="scientific">Canna indica</name>
    <name type="common">Indian-shot</name>
    <dbReference type="NCBI Taxonomy" id="4628"/>
    <lineage>
        <taxon>Eukaryota</taxon>
        <taxon>Viridiplantae</taxon>
        <taxon>Streptophyta</taxon>
        <taxon>Embryophyta</taxon>
        <taxon>Tracheophyta</taxon>
        <taxon>Spermatophyta</taxon>
        <taxon>Magnoliopsida</taxon>
        <taxon>Liliopsida</taxon>
        <taxon>Zingiberales</taxon>
        <taxon>Cannaceae</taxon>
        <taxon>Canna</taxon>
    </lineage>
</organism>
<evidence type="ECO:0000256" key="5">
    <source>
        <dbReference type="ARBA" id="ARBA00022825"/>
    </source>
</evidence>
<dbReference type="InterPro" id="IPR045051">
    <property type="entry name" value="SBT"/>
</dbReference>
<dbReference type="FunFam" id="3.50.30.30:FF:000005">
    <property type="entry name" value="subtilisin-like protease SBT1.5"/>
    <property type="match status" value="1"/>
</dbReference>
<dbReference type="Pfam" id="PF00082">
    <property type="entry name" value="Peptidase_S8"/>
    <property type="match status" value="1"/>
</dbReference>
<dbReference type="Proteomes" id="UP001327560">
    <property type="component" value="Chromosome 9"/>
</dbReference>
<feature type="domain" description="Peptidase S8/S53" evidence="7">
    <location>
        <begin position="2"/>
        <end position="327"/>
    </location>
</feature>
<comment type="similarity">
    <text evidence="1 6">Belongs to the peptidase S8 family.</text>
</comment>
<evidence type="ECO:0000313" key="10">
    <source>
        <dbReference type="EMBL" id="WOL19204.1"/>
    </source>
</evidence>
<dbReference type="AlphaFoldDB" id="A0AAQ3L276"/>
<dbReference type="GO" id="GO:0006508">
    <property type="term" value="P:proteolysis"/>
    <property type="evidence" value="ECO:0007669"/>
    <property type="project" value="UniProtKB-KW"/>
</dbReference>
<evidence type="ECO:0000256" key="3">
    <source>
        <dbReference type="ARBA" id="ARBA00022729"/>
    </source>
</evidence>
<feature type="domain" description="Subtilisin-like protease fibronectin type-III" evidence="9">
    <location>
        <begin position="403"/>
        <end position="499"/>
    </location>
</feature>
<dbReference type="InterPro" id="IPR000209">
    <property type="entry name" value="Peptidase_S8/S53_dom"/>
</dbReference>
<keyword evidence="3" id="KW-0732">Signal</keyword>
<dbReference type="PROSITE" id="PS00138">
    <property type="entry name" value="SUBTILASE_SER"/>
    <property type="match status" value="1"/>
</dbReference>
<gene>
    <name evidence="10" type="ORF">Cni_G28001</name>
</gene>
<dbReference type="GO" id="GO:0004252">
    <property type="term" value="F:serine-type endopeptidase activity"/>
    <property type="evidence" value="ECO:0007669"/>
    <property type="project" value="InterPro"/>
</dbReference>
<dbReference type="Pfam" id="PF17766">
    <property type="entry name" value="fn3_6"/>
    <property type="match status" value="1"/>
</dbReference>
<evidence type="ECO:0000259" key="9">
    <source>
        <dbReference type="Pfam" id="PF17766"/>
    </source>
</evidence>
<proteinExistence type="inferred from homology"/>
<keyword evidence="4" id="KW-0378">Hydrolase</keyword>
<reference evidence="10 11" key="1">
    <citation type="submission" date="2023-10" db="EMBL/GenBank/DDBJ databases">
        <title>Chromosome-scale genome assembly provides insights into flower coloration mechanisms of Canna indica.</title>
        <authorList>
            <person name="Li C."/>
        </authorList>
    </citation>
    <scope>NUCLEOTIDE SEQUENCE [LARGE SCALE GENOMIC DNA]</scope>
    <source>
        <tissue evidence="10">Flower</tissue>
    </source>
</reference>
<dbReference type="SUPFAM" id="SSF52743">
    <property type="entry name" value="Subtilisin-like"/>
    <property type="match status" value="1"/>
</dbReference>
<name>A0AAQ3L276_9LILI</name>
<keyword evidence="11" id="KW-1185">Reference proteome</keyword>
<dbReference type="FunFam" id="2.60.40.2310:FF:000002">
    <property type="entry name" value="p69E protein-like"/>
    <property type="match status" value="1"/>
</dbReference>
<sequence>MCSDANVLAAFDDAIHDGVDVISVSLGAEAVEYVLDGLAIGAFHAVARGVTVVASAGNSGPLQGTVQNVAPWIFTVAASTIDRSFTSFVTLGNNRKLKGASLASESLPPNNFYPLIDGGDAKLPNATRDDARFCYPDALDPEKVRGKIVLCTRDMHFARVLKGVMVKEAGGVGMILADEDAEEGLIADIHFLPASMITYKSSRAVRSYLKSSKSPTASISPVVTQLGVKPAPAMASFSSRGPNLINPEFLKPDITAPGVNIIAAFTGAVGPTMIAVDERRVPFDVMSGTSMSCPHIAGVAGLVKKVHPDWSPAAIRSAIMTTARTRDNTKTPMKDVNLVKATPLDYGAGHVRPNRAVDPGLLYDMSVTDYVNFLCTRGYNSSGIAAFVGKHYRCPAKPIRIENMNYPSIAVPNLTGSLTVSRTVKNVGSAPATYRATVRAPYGVSVRLKPAVLRFEKVGEEKTFRLRLRSSNASVGVGYVFGGMTWTDGKHYVRSPLAVNAFS</sequence>